<name>A0A2S4UWZ9_9BASI</name>
<dbReference type="Proteomes" id="UP000239156">
    <property type="component" value="Unassembled WGS sequence"/>
</dbReference>
<dbReference type="VEuPathDB" id="FungiDB:PSHT_14708"/>
<protein>
    <submittedName>
        <fullName evidence="2">Uncharacterized protein</fullName>
    </submittedName>
</protein>
<feature type="region of interest" description="Disordered" evidence="1">
    <location>
        <begin position="1"/>
        <end position="76"/>
    </location>
</feature>
<gene>
    <name evidence="2" type="ORF">PSTT_12269</name>
</gene>
<evidence type="ECO:0000313" key="2">
    <source>
        <dbReference type="EMBL" id="POW01770.1"/>
    </source>
</evidence>
<dbReference type="EMBL" id="PKSL01000153">
    <property type="protein sequence ID" value="POW01770.1"/>
    <property type="molecule type" value="Genomic_DNA"/>
</dbReference>
<organism evidence="2 3">
    <name type="scientific">Puccinia striiformis</name>
    <dbReference type="NCBI Taxonomy" id="27350"/>
    <lineage>
        <taxon>Eukaryota</taxon>
        <taxon>Fungi</taxon>
        <taxon>Dikarya</taxon>
        <taxon>Basidiomycota</taxon>
        <taxon>Pucciniomycotina</taxon>
        <taxon>Pucciniomycetes</taxon>
        <taxon>Pucciniales</taxon>
        <taxon>Pucciniaceae</taxon>
        <taxon>Puccinia</taxon>
    </lineage>
</organism>
<dbReference type="VEuPathDB" id="FungiDB:PSTT_12269"/>
<comment type="caution">
    <text evidence="2">The sequence shown here is derived from an EMBL/GenBank/DDBJ whole genome shotgun (WGS) entry which is preliminary data.</text>
</comment>
<evidence type="ECO:0000256" key="1">
    <source>
        <dbReference type="SAM" id="MobiDB-lite"/>
    </source>
</evidence>
<accession>A0A2S4UWZ9</accession>
<sequence length="76" mass="8272">MRLTGLNKIHITYHPDWEAPPSVIKNPDNRPHSSKRKCPSFSNQTDEEGQREGAANGSLAAKQQPFAANGDASATQ</sequence>
<dbReference type="AlphaFoldDB" id="A0A2S4UWZ9"/>
<reference evidence="2" key="1">
    <citation type="submission" date="2017-12" db="EMBL/GenBank/DDBJ databases">
        <title>Gene loss provides genomic basis for host adaptation in cereal stripe rust fungi.</title>
        <authorList>
            <person name="Xia C."/>
        </authorList>
    </citation>
    <scope>NUCLEOTIDE SEQUENCE [LARGE SCALE GENOMIC DNA]</scope>
    <source>
        <strain evidence="2">93-210</strain>
    </source>
</reference>
<evidence type="ECO:0000313" key="3">
    <source>
        <dbReference type="Proteomes" id="UP000239156"/>
    </source>
</evidence>
<proteinExistence type="predicted"/>
<keyword evidence="3" id="KW-1185">Reference proteome</keyword>